<dbReference type="Proteomes" id="UP001186974">
    <property type="component" value="Unassembled WGS sequence"/>
</dbReference>
<accession>A0ACC3DBE1</accession>
<organism evidence="1 2">
    <name type="scientific">Coniosporium uncinatum</name>
    <dbReference type="NCBI Taxonomy" id="93489"/>
    <lineage>
        <taxon>Eukaryota</taxon>
        <taxon>Fungi</taxon>
        <taxon>Dikarya</taxon>
        <taxon>Ascomycota</taxon>
        <taxon>Pezizomycotina</taxon>
        <taxon>Dothideomycetes</taxon>
        <taxon>Dothideomycetes incertae sedis</taxon>
        <taxon>Coniosporium</taxon>
    </lineage>
</organism>
<evidence type="ECO:0000313" key="2">
    <source>
        <dbReference type="Proteomes" id="UP001186974"/>
    </source>
</evidence>
<gene>
    <name evidence="1" type="ORF">LTS18_005299</name>
</gene>
<proteinExistence type="predicted"/>
<name>A0ACC3DBE1_9PEZI</name>
<reference evidence="1" key="1">
    <citation type="submission" date="2024-09" db="EMBL/GenBank/DDBJ databases">
        <title>Black Yeasts Isolated from many extreme environments.</title>
        <authorList>
            <person name="Coleine C."/>
            <person name="Stajich J.E."/>
            <person name="Selbmann L."/>
        </authorList>
    </citation>
    <scope>NUCLEOTIDE SEQUENCE</scope>
    <source>
        <strain evidence="1">CCFEE 5737</strain>
    </source>
</reference>
<sequence length="122" mass="13261">MAPSASVPFFLAELRKRAFASAYGDDKIASIFLGRPPRLSHRYCVIQAPLDLHEDELLSKGADLQSALDGLDADGWNKAGLVRRCGWVRVGLRSNIIGEDILELSLGNHSKEETTVLAEANG</sequence>
<evidence type="ECO:0000313" key="1">
    <source>
        <dbReference type="EMBL" id="KAK3064645.1"/>
    </source>
</evidence>
<protein>
    <submittedName>
        <fullName evidence="1">Uncharacterized protein</fullName>
    </submittedName>
</protein>
<comment type="caution">
    <text evidence="1">The sequence shown here is derived from an EMBL/GenBank/DDBJ whole genome shotgun (WGS) entry which is preliminary data.</text>
</comment>
<dbReference type="EMBL" id="JAWDJW010006459">
    <property type="protein sequence ID" value="KAK3064645.1"/>
    <property type="molecule type" value="Genomic_DNA"/>
</dbReference>
<keyword evidence="2" id="KW-1185">Reference proteome</keyword>